<dbReference type="SUPFAM" id="SSF57180">
    <property type="entry name" value="Cellulose-binding domain"/>
    <property type="match status" value="1"/>
</dbReference>
<keyword evidence="3" id="KW-0326">Glycosidase</keyword>
<keyword evidence="1 6" id="KW-0732">Signal</keyword>
<accession>A0ABR3VMM5</accession>
<reference evidence="8 9" key="1">
    <citation type="journal article" date="2024" name="Commun. Biol.">
        <title>Comparative genomic analysis of thermophilic fungi reveals convergent evolutionary adaptations and gene losses.</title>
        <authorList>
            <person name="Steindorff A.S."/>
            <person name="Aguilar-Pontes M.V."/>
            <person name="Robinson A.J."/>
            <person name="Andreopoulos B."/>
            <person name="LaButti K."/>
            <person name="Kuo A."/>
            <person name="Mondo S."/>
            <person name="Riley R."/>
            <person name="Otillar R."/>
            <person name="Haridas S."/>
            <person name="Lipzen A."/>
            <person name="Grimwood J."/>
            <person name="Schmutz J."/>
            <person name="Clum A."/>
            <person name="Reid I.D."/>
            <person name="Moisan M.C."/>
            <person name="Butler G."/>
            <person name="Nguyen T.T.M."/>
            <person name="Dewar K."/>
            <person name="Conant G."/>
            <person name="Drula E."/>
            <person name="Henrissat B."/>
            <person name="Hansel C."/>
            <person name="Singer S."/>
            <person name="Hutchinson M.I."/>
            <person name="de Vries R.P."/>
            <person name="Natvig D.O."/>
            <person name="Powell A.J."/>
            <person name="Tsang A."/>
            <person name="Grigoriev I.V."/>
        </authorList>
    </citation>
    <scope>NUCLEOTIDE SEQUENCE [LARGE SCALE GENOMIC DNA]</scope>
    <source>
        <strain evidence="8 9">CBS 620.91</strain>
    </source>
</reference>
<dbReference type="Proteomes" id="UP001583172">
    <property type="component" value="Unassembled WGS sequence"/>
</dbReference>
<dbReference type="SMART" id="SM00236">
    <property type="entry name" value="fCBD"/>
    <property type="match status" value="1"/>
</dbReference>
<dbReference type="InterPro" id="IPR000254">
    <property type="entry name" value="CBD"/>
</dbReference>
<dbReference type="InterPro" id="IPR035971">
    <property type="entry name" value="CBD_sf"/>
</dbReference>
<dbReference type="PANTHER" id="PTHR45642">
    <property type="entry name" value="GDSL ESTERASE/LIPASE EXL3"/>
    <property type="match status" value="1"/>
</dbReference>
<dbReference type="Pfam" id="PF00734">
    <property type="entry name" value="CBM_1"/>
    <property type="match status" value="1"/>
</dbReference>
<evidence type="ECO:0000256" key="1">
    <source>
        <dbReference type="ARBA" id="ARBA00022729"/>
    </source>
</evidence>
<dbReference type="Pfam" id="PF00657">
    <property type="entry name" value="Lipase_GDSL"/>
    <property type="match status" value="1"/>
</dbReference>
<dbReference type="SUPFAM" id="SSF52266">
    <property type="entry name" value="SGNH hydrolase"/>
    <property type="match status" value="1"/>
</dbReference>
<organism evidence="8 9">
    <name type="scientific">Humicola insolens</name>
    <name type="common">Soft-rot fungus</name>
    <dbReference type="NCBI Taxonomy" id="85995"/>
    <lineage>
        <taxon>Eukaryota</taxon>
        <taxon>Fungi</taxon>
        <taxon>Dikarya</taxon>
        <taxon>Ascomycota</taxon>
        <taxon>Pezizomycotina</taxon>
        <taxon>Sordariomycetes</taxon>
        <taxon>Sordariomycetidae</taxon>
        <taxon>Sordariales</taxon>
        <taxon>Chaetomiaceae</taxon>
        <taxon>Mycothermus</taxon>
    </lineage>
</organism>
<sequence>MAVIATLSAVSVFSAVLATTLMTARPVSQDHHPHIVVAHFFCGLHANPRGAQQDAWNGPGGLVRSLIVQLLSQLAAPDHGGAGDGWTSYGLDLGDIDVRRFMQDLKQHALRALCLAFHKLLYAFAPDTPVYLIVDSVSSFDVMGRMLRDLGIVMDMFREIVNDEMTMGRLLTSTSLALLAAAQVQAQAGLWSQCGGIGYTGPTSCVSGAVCTAYNDWYHQCVPGTSTSSTSTSTSTPKDSSTLPATTTTTLVTSTVTTATSTSTTSSATPTNTGDPCALKFLITFGDSYSQTGFDVTGTKPSMSNPLGNPPFPGWTASGGLNWVGFLASQYNTSTLLAYNFAYGGATTDASIVEPYRPEVLSFIDQVAQFSGSIASKPAYAPWGDNALFGVWMGVNDVGNSWWKEDYDQILESIMDSYFGQLQVLYDAGARNFMLLTVPPIHRTPLMMLEPEESRALEAAAIDKYNSALAARLDAFKAANSDISAKIVDTGAPFNEALDNPTKYGSPDATCENEDGKSCLWFNNYHPGIEINRLVAKAVAAAWKDSYF</sequence>
<evidence type="ECO:0000256" key="2">
    <source>
        <dbReference type="ARBA" id="ARBA00023277"/>
    </source>
</evidence>
<name>A0ABR3VMM5_HUMIN</name>
<feature type="chain" id="PRO_5045130959" description="CBM1 domain-containing protein" evidence="6">
    <location>
        <begin position="19"/>
        <end position="548"/>
    </location>
</feature>
<evidence type="ECO:0000313" key="9">
    <source>
        <dbReference type="Proteomes" id="UP001583172"/>
    </source>
</evidence>
<dbReference type="EMBL" id="JAZGSY010000028">
    <property type="protein sequence ID" value="KAL1842953.1"/>
    <property type="molecule type" value="Genomic_DNA"/>
</dbReference>
<dbReference type="PROSITE" id="PS51164">
    <property type="entry name" value="CBM1_2"/>
    <property type="match status" value="1"/>
</dbReference>
<feature type="domain" description="CBM1" evidence="7">
    <location>
        <begin position="186"/>
        <end position="222"/>
    </location>
</feature>
<gene>
    <name evidence="8" type="ORF">VTJ49DRAFT_3594</name>
</gene>
<dbReference type="PROSITE" id="PS00562">
    <property type="entry name" value="CBM1_1"/>
    <property type="match status" value="1"/>
</dbReference>
<evidence type="ECO:0000256" key="6">
    <source>
        <dbReference type="SAM" id="SignalP"/>
    </source>
</evidence>
<evidence type="ECO:0000259" key="7">
    <source>
        <dbReference type="PROSITE" id="PS51164"/>
    </source>
</evidence>
<dbReference type="Gene3D" id="3.40.50.1110">
    <property type="entry name" value="SGNH hydrolase"/>
    <property type="match status" value="1"/>
</dbReference>
<evidence type="ECO:0000256" key="4">
    <source>
        <dbReference type="ARBA" id="ARBA00023326"/>
    </source>
</evidence>
<keyword evidence="3" id="KW-0378">Hydrolase</keyword>
<keyword evidence="9" id="KW-1185">Reference proteome</keyword>
<dbReference type="PANTHER" id="PTHR45642:SF139">
    <property type="entry name" value="SGNH HYDROLASE-TYPE ESTERASE DOMAIN-CONTAINING PROTEIN"/>
    <property type="match status" value="1"/>
</dbReference>
<protein>
    <recommendedName>
        <fullName evidence="7">CBM1 domain-containing protein</fullName>
    </recommendedName>
</protein>
<evidence type="ECO:0000256" key="3">
    <source>
        <dbReference type="ARBA" id="ARBA00023295"/>
    </source>
</evidence>
<comment type="caution">
    <text evidence="8">The sequence shown here is derived from an EMBL/GenBank/DDBJ whole genome shotgun (WGS) entry which is preliminary data.</text>
</comment>
<dbReference type="InterPro" id="IPR001087">
    <property type="entry name" value="GDSL"/>
</dbReference>
<proteinExistence type="predicted"/>
<feature type="signal peptide" evidence="6">
    <location>
        <begin position="1"/>
        <end position="18"/>
    </location>
</feature>
<dbReference type="InterPro" id="IPR050592">
    <property type="entry name" value="GDSL_lipolytic_enzyme"/>
</dbReference>
<dbReference type="CDD" id="cd01846">
    <property type="entry name" value="fatty_acyltransferase_like"/>
    <property type="match status" value="1"/>
</dbReference>
<keyword evidence="4" id="KW-0624">Polysaccharide degradation</keyword>
<evidence type="ECO:0000256" key="5">
    <source>
        <dbReference type="SAM" id="MobiDB-lite"/>
    </source>
</evidence>
<evidence type="ECO:0000313" key="8">
    <source>
        <dbReference type="EMBL" id="KAL1842953.1"/>
    </source>
</evidence>
<dbReference type="InterPro" id="IPR036514">
    <property type="entry name" value="SGNH_hydro_sf"/>
</dbReference>
<keyword evidence="2" id="KW-0119">Carbohydrate metabolism</keyword>
<feature type="region of interest" description="Disordered" evidence="5">
    <location>
        <begin position="225"/>
        <end position="247"/>
    </location>
</feature>